<gene>
    <name evidence="1" type="ORF">LCGC14_2853270</name>
</gene>
<comment type="caution">
    <text evidence="1">The sequence shown here is derived from an EMBL/GenBank/DDBJ whole genome shotgun (WGS) entry which is preliminary data.</text>
</comment>
<sequence length="141" mass="15354">MKGTDFVAVYALRGDCTCGKCIDAPVNAEQHQPDGHTVDLTFFKVAMKEGATTNDFRHFVEQEFPHWLDGVEHNYLECGADIGDQGLALMAFGLGHLLGVWKVLSPATMMPDLPNDLKQQMAGMGMVSINAQAETAKQEAV</sequence>
<evidence type="ECO:0000313" key="1">
    <source>
        <dbReference type="EMBL" id="KKK77474.1"/>
    </source>
</evidence>
<protein>
    <submittedName>
        <fullName evidence="1">Uncharacterized protein</fullName>
    </submittedName>
</protein>
<name>A0A0F9AG47_9ZZZZ</name>
<organism evidence="1">
    <name type="scientific">marine sediment metagenome</name>
    <dbReference type="NCBI Taxonomy" id="412755"/>
    <lineage>
        <taxon>unclassified sequences</taxon>
        <taxon>metagenomes</taxon>
        <taxon>ecological metagenomes</taxon>
    </lineage>
</organism>
<accession>A0A0F9AG47</accession>
<proteinExistence type="predicted"/>
<dbReference type="EMBL" id="LAZR01054940">
    <property type="protein sequence ID" value="KKK77474.1"/>
    <property type="molecule type" value="Genomic_DNA"/>
</dbReference>
<reference evidence="1" key="1">
    <citation type="journal article" date="2015" name="Nature">
        <title>Complex archaea that bridge the gap between prokaryotes and eukaryotes.</title>
        <authorList>
            <person name="Spang A."/>
            <person name="Saw J.H."/>
            <person name="Jorgensen S.L."/>
            <person name="Zaremba-Niedzwiedzka K."/>
            <person name="Martijn J."/>
            <person name="Lind A.E."/>
            <person name="van Eijk R."/>
            <person name="Schleper C."/>
            <person name="Guy L."/>
            <person name="Ettema T.J."/>
        </authorList>
    </citation>
    <scope>NUCLEOTIDE SEQUENCE</scope>
</reference>
<dbReference type="AlphaFoldDB" id="A0A0F9AG47"/>